<geneLocation type="plasmid" evidence="1 2">
    <name>unnamed</name>
</geneLocation>
<protein>
    <submittedName>
        <fullName evidence="1">Uncharacterized protein</fullName>
    </submittedName>
</protein>
<dbReference type="RefSeq" id="WP_269108384.1">
    <property type="nucleotide sequence ID" value="NZ_CP114067.1"/>
</dbReference>
<dbReference type="Proteomes" id="UP001164713">
    <property type="component" value="Plasmid unnamed"/>
</dbReference>
<name>A0ABY7I6J2_9BACI</name>
<reference evidence="1" key="1">
    <citation type="submission" date="2022-12" db="EMBL/GenBank/DDBJ databases">
        <title>Genomic of Bacillus halotolerans.</title>
        <authorList>
            <person name="Xu G."/>
            <person name="Ding Y."/>
        </authorList>
    </citation>
    <scope>NUCLEOTIDE SEQUENCE</scope>
    <source>
        <strain evidence="1">B13</strain>
        <plasmid evidence="1">unnamed</plasmid>
    </source>
</reference>
<evidence type="ECO:0000313" key="2">
    <source>
        <dbReference type="Proteomes" id="UP001164713"/>
    </source>
</evidence>
<dbReference type="EMBL" id="CP114067">
    <property type="protein sequence ID" value="WAT23606.1"/>
    <property type="molecule type" value="Genomic_DNA"/>
</dbReference>
<keyword evidence="2" id="KW-1185">Reference proteome</keyword>
<sequence>MTSKTMKNLEECFIQAKELRKKFIAVKIEMEGFQEPEIIINPISNTESKLKYYKKTYDEKLKHKYSDGIKMIGFAYGDSMNEIQQFLCN</sequence>
<keyword evidence="1" id="KW-0614">Plasmid</keyword>
<proteinExistence type="predicted"/>
<gene>
    <name evidence="1" type="ORF">O0R52_21660</name>
</gene>
<organism evidence="1 2">
    <name type="scientific">Bacillus halotolerans</name>
    <dbReference type="NCBI Taxonomy" id="260554"/>
    <lineage>
        <taxon>Bacteria</taxon>
        <taxon>Bacillati</taxon>
        <taxon>Bacillota</taxon>
        <taxon>Bacilli</taxon>
        <taxon>Bacillales</taxon>
        <taxon>Bacillaceae</taxon>
        <taxon>Bacillus</taxon>
    </lineage>
</organism>
<accession>A0ABY7I6J2</accession>
<evidence type="ECO:0000313" key="1">
    <source>
        <dbReference type="EMBL" id="WAT23606.1"/>
    </source>
</evidence>